<proteinExistence type="inferred from homology"/>
<comment type="subunit">
    <text evidence="3">Heptamer of 7 subunits arranged in a ring. Interacts with the chaperonin GroEL.</text>
</comment>
<dbReference type="SMART" id="SM00883">
    <property type="entry name" value="Cpn10"/>
    <property type="match status" value="1"/>
</dbReference>
<dbReference type="GO" id="GO:0046872">
    <property type="term" value="F:metal ion binding"/>
    <property type="evidence" value="ECO:0007669"/>
    <property type="project" value="TreeGrafter"/>
</dbReference>
<dbReference type="Proteomes" id="UP000177040">
    <property type="component" value="Unassembled WGS sequence"/>
</dbReference>
<dbReference type="Gene3D" id="2.30.33.40">
    <property type="entry name" value="GroES chaperonin"/>
    <property type="match status" value="1"/>
</dbReference>
<gene>
    <name evidence="3" type="primary">groES</name>
    <name evidence="3" type="synonym">groS</name>
    <name evidence="5" type="ORF">A2983_04395</name>
</gene>
<dbReference type="SUPFAM" id="SSF50129">
    <property type="entry name" value="GroES-like"/>
    <property type="match status" value="1"/>
</dbReference>
<reference evidence="5 6" key="1">
    <citation type="journal article" date="2016" name="Nat. Commun.">
        <title>Thousands of microbial genomes shed light on interconnected biogeochemical processes in an aquifer system.</title>
        <authorList>
            <person name="Anantharaman K."/>
            <person name="Brown C.T."/>
            <person name="Hug L.A."/>
            <person name="Sharon I."/>
            <person name="Castelle C.J."/>
            <person name="Probst A.J."/>
            <person name="Thomas B.C."/>
            <person name="Singh A."/>
            <person name="Wilkins M.J."/>
            <person name="Karaoz U."/>
            <person name="Brodie E.L."/>
            <person name="Williams K.H."/>
            <person name="Hubbard S.S."/>
            <person name="Banfield J.F."/>
        </authorList>
    </citation>
    <scope>NUCLEOTIDE SEQUENCE [LARGE SCALE GENOMIC DNA]</scope>
</reference>
<dbReference type="InterPro" id="IPR020818">
    <property type="entry name" value="Chaperonin_GroES"/>
</dbReference>
<evidence type="ECO:0000256" key="4">
    <source>
        <dbReference type="RuleBase" id="RU000535"/>
    </source>
</evidence>
<dbReference type="Pfam" id="PF00166">
    <property type="entry name" value="Cpn10"/>
    <property type="match status" value="1"/>
</dbReference>
<organism evidence="5 6">
    <name type="scientific">Candidatus Magasanikbacteria bacterium RIFCSPLOWO2_01_FULL_40_15</name>
    <dbReference type="NCBI Taxonomy" id="1798686"/>
    <lineage>
        <taxon>Bacteria</taxon>
        <taxon>Candidatus Magasanikiibacteriota</taxon>
    </lineage>
</organism>
<comment type="similarity">
    <text evidence="1 3 4">Belongs to the GroES chaperonin family.</text>
</comment>
<evidence type="ECO:0000256" key="2">
    <source>
        <dbReference type="ARBA" id="ARBA00023186"/>
    </source>
</evidence>
<evidence type="ECO:0000256" key="3">
    <source>
        <dbReference type="HAMAP-Rule" id="MF_00580"/>
    </source>
</evidence>
<dbReference type="GO" id="GO:0005737">
    <property type="term" value="C:cytoplasm"/>
    <property type="evidence" value="ECO:0007669"/>
    <property type="project" value="UniProtKB-SubCell"/>
</dbReference>
<dbReference type="HAMAP" id="MF_00580">
    <property type="entry name" value="CH10"/>
    <property type="match status" value="1"/>
</dbReference>
<comment type="subcellular location">
    <subcellularLocation>
        <location evidence="3">Cytoplasm</location>
    </subcellularLocation>
</comment>
<dbReference type="GO" id="GO:0044183">
    <property type="term" value="F:protein folding chaperone"/>
    <property type="evidence" value="ECO:0007669"/>
    <property type="project" value="InterPro"/>
</dbReference>
<evidence type="ECO:0000256" key="1">
    <source>
        <dbReference type="ARBA" id="ARBA00006975"/>
    </source>
</evidence>
<dbReference type="FunFam" id="2.30.33.40:FF:000001">
    <property type="entry name" value="10 kDa chaperonin"/>
    <property type="match status" value="1"/>
</dbReference>
<dbReference type="GO" id="GO:0051087">
    <property type="term" value="F:protein-folding chaperone binding"/>
    <property type="evidence" value="ECO:0007669"/>
    <property type="project" value="TreeGrafter"/>
</dbReference>
<name>A0A1F6N498_9BACT</name>
<sequence>MTIKPLGDHVVVKLVKEEEITASGIVLPDTVDKEKKAEGEIVAVGPGKLLESGARGAMEVKVGDRVLIKKWGGDEVEVEKQEYKIVSQEDILAVLEK</sequence>
<dbReference type="PRINTS" id="PR00297">
    <property type="entry name" value="CHAPERONIN10"/>
</dbReference>
<dbReference type="InterPro" id="IPR011032">
    <property type="entry name" value="GroES-like_sf"/>
</dbReference>
<keyword evidence="2 3" id="KW-0143">Chaperone</keyword>
<comment type="caution">
    <text evidence="5">The sequence shown here is derived from an EMBL/GenBank/DDBJ whole genome shotgun (WGS) entry which is preliminary data.</text>
</comment>
<dbReference type="CDD" id="cd00320">
    <property type="entry name" value="cpn10"/>
    <property type="match status" value="1"/>
</dbReference>
<evidence type="ECO:0000313" key="6">
    <source>
        <dbReference type="Proteomes" id="UP000177040"/>
    </source>
</evidence>
<dbReference type="PANTHER" id="PTHR10772:SF58">
    <property type="entry name" value="CO-CHAPERONIN GROES"/>
    <property type="match status" value="1"/>
</dbReference>
<dbReference type="AlphaFoldDB" id="A0A1F6N498"/>
<dbReference type="NCBIfam" id="NF001531">
    <property type="entry name" value="PRK00364.2-2"/>
    <property type="match status" value="1"/>
</dbReference>
<dbReference type="InterPro" id="IPR037124">
    <property type="entry name" value="Chaperonin_GroES_sf"/>
</dbReference>
<dbReference type="NCBIfam" id="NF001533">
    <property type="entry name" value="PRK00364.2-4"/>
    <property type="match status" value="1"/>
</dbReference>
<protein>
    <recommendedName>
        <fullName evidence="3">Co-chaperonin GroES</fullName>
    </recommendedName>
    <alternativeName>
        <fullName evidence="3">10 kDa chaperonin</fullName>
    </alternativeName>
    <alternativeName>
        <fullName evidence="3">Chaperonin-10</fullName>
        <shortName evidence="3">Cpn10</shortName>
    </alternativeName>
</protein>
<accession>A0A1F6N498</accession>
<dbReference type="PANTHER" id="PTHR10772">
    <property type="entry name" value="10 KDA HEAT SHOCK PROTEIN"/>
    <property type="match status" value="1"/>
</dbReference>
<keyword evidence="3" id="KW-0963">Cytoplasm</keyword>
<evidence type="ECO:0000313" key="5">
    <source>
        <dbReference type="EMBL" id="OGH78711.1"/>
    </source>
</evidence>
<dbReference type="GO" id="GO:0051082">
    <property type="term" value="F:unfolded protein binding"/>
    <property type="evidence" value="ECO:0007669"/>
    <property type="project" value="TreeGrafter"/>
</dbReference>
<dbReference type="EMBL" id="MFQH01000003">
    <property type="protein sequence ID" value="OGH78711.1"/>
    <property type="molecule type" value="Genomic_DNA"/>
</dbReference>
<dbReference type="GO" id="GO:0005524">
    <property type="term" value="F:ATP binding"/>
    <property type="evidence" value="ECO:0007669"/>
    <property type="project" value="InterPro"/>
</dbReference>
<comment type="function">
    <text evidence="3 4">Together with the chaperonin GroEL, plays an essential role in assisting protein folding. The GroEL-GroES system forms a nano-cage that allows encapsulation of the non-native substrate proteins and provides a physical environment optimized to promote and accelerate protein folding. GroES binds to the apical surface of the GroEL ring, thereby capping the opening of the GroEL channel.</text>
</comment>